<feature type="transmembrane region" description="Helical" evidence="1">
    <location>
        <begin position="101"/>
        <end position="119"/>
    </location>
</feature>
<evidence type="ECO:0000256" key="1">
    <source>
        <dbReference type="SAM" id="Phobius"/>
    </source>
</evidence>
<feature type="transmembrane region" description="Helical" evidence="1">
    <location>
        <begin position="157"/>
        <end position="175"/>
    </location>
</feature>
<feature type="transmembrane region" description="Helical" evidence="1">
    <location>
        <begin position="60"/>
        <end position="81"/>
    </location>
</feature>
<organism evidence="2 3">
    <name type="scientific">Jeotgalibacillus malaysiensis</name>
    <dbReference type="NCBI Taxonomy" id="1508404"/>
    <lineage>
        <taxon>Bacteria</taxon>
        <taxon>Bacillati</taxon>
        <taxon>Bacillota</taxon>
        <taxon>Bacilli</taxon>
        <taxon>Bacillales</taxon>
        <taxon>Caryophanaceae</taxon>
        <taxon>Jeotgalibacillus</taxon>
    </lineage>
</organism>
<reference evidence="2 3" key="1">
    <citation type="submission" date="2014-08" db="EMBL/GenBank/DDBJ databases">
        <title>Complete genome of a marine bacteria Jeotgalibacillus malaysiensis.</title>
        <authorList>
            <person name="Yaakop A.S."/>
            <person name="Chan K.-G."/>
            <person name="Goh K.M."/>
        </authorList>
    </citation>
    <scope>NUCLEOTIDE SEQUENCE [LARGE SCALE GENOMIC DNA]</scope>
    <source>
        <strain evidence="2 3">D5</strain>
    </source>
</reference>
<proteinExistence type="predicted"/>
<keyword evidence="1" id="KW-0472">Membrane</keyword>
<protein>
    <submittedName>
        <fullName evidence="2">Uncharacterized protein</fullName>
    </submittedName>
</protein>
<dbReference type="AlphaFoldDB" id="A0A0B5AMU6"/>
<keyword evidence="3" id="KW-1185">Reference proteome</keyword>
<keyword evidence="1" id="KW-1133">Transmembrane helix</keyword>
<dbReference type="BioCyc" id="JESP1508404:G14D9-9743-MONOMER"/>
<name>A0A0B5AMU6_9BACL</name>
<dbReference type="Proteomes" id="UP000031449">
    <property type="component" value="Chromosome"/>
</dbReference>
<dbReference type="KEGG" id="jeo:JMA_05260"/>
<sequence>MIGRMMMLDGAAFHDYLQSPKVDKISRLLLIAVGILYGIISILTNWTYVSGFDSQVLKFFVVPGIFIIFGLLTALITRLGLSLLLWASSKGFGGKGMLGQVNKAASVSLVPGILSVPFLAGSFNIAVIALLGAGLIWMYLVSVQIVKATQGFDAKKAYLASLLSFVFLASIYYIIVPS</sequence>
<evidence type="ECO:0000313" key="2">
    <source>
        <dbReference type="EMBL" id="AJD89843.1"/>
    </source>
</evidence>
<accession>A0A0B5AMU6</accession>
<gene>
    <name evidence="2" type="ORF">JMA_05260</name>
</gene>
<dbReference type="OrthoDB" id="2427220at2"/>
<keyword evidence="1" id="KW-0812">Transmembrane</keyword>
<dbReference type="STRING" id="1508404.JMA_05260"/>
<dbReference type="EMBL" id="CP009416">
    <property type="protein sequence ID" value="AJD89843.1"/>
    <property type="molecule type" value="Genomic_DNA"/>
</dbReference>
<feature type="transmembrane region" description="Helical" evidence="1">
    <location>
        <begin position="28"/>
        <end position="48"/>
    </location>
</feature>
<dbReference type="HOGENOM" id="CLU_1508664_0_0_9"/>
<evidence type="ECO:0000313" key="3">
    <source>
        <dbReference type="Proteomes" id="UP000031449"/>
    </source>
</evidence>